<dbReference type="EC" id="3.1.7.2" evidence="3"/>
<feature type="domain" description="HD" evidence="7">
    <location>
        <begin position="59"/>
        <end position="158"/>
    </location>
</feature>
<feature type="domain" description="ACT" evidence="6">
    <location>
        <begin position="648"/>
        <end position="722"/>
    </location>
</feature>
<dbReference type="FunFam" id="3.10.20.30:FF:000002">
    <property type="entry name" value="GTP pyrophosphokinase (RelA/SpoT)"/>
    <property type="match status" value="1"/>
</dbReference>
<evidence type="ECO:0000256" key="3">
    <source>
        <dbReference type="ARBA" id="ARBA00024387"/>
    </source>
</evidence>
<comment type="pathway">
    <text evidence="2">Purine metabolism; ppGpp biosynthesis; ppGpp from GDP: step 1/1.</text>
</comment>
<evidence type="ECO:0000256" key="1">
    <source>
        <dbReference type="ARBA" id="ARBA00022801"/>
    </source>
</evidence>
<dbReference type="InterPro" id="IPR004095">
    <property type="entry name" value="TGS"/>
</dbReference>
<dbReference type="InterPro" id="IPR033655">
    <property type="entry name" value="TGS_RelA/SpoT"/>
</dbReference>
<dbReference type="PANTHER" id="PTHR21262:SF36">
    <property type="entry name" value="BIFUNCTIONAL (P)PPGPP SYNTHASE_HYDROLASE SPOT"/>
    <property type="match status" value="1"/>
</dbReference>
<dbReference type="EMBL" id="LPUF01000001">
    <property type="protein sequence ID" value="OQK17943.1"/>
    <property type="molecule type" value="Genomic_DNA"/>
</dbReference>
<protein>
    <recommendedName>
        <fullName evidence="3">guanosine-3',5'-bis(diphosphate) 3'-diphosphatase</fullName>
        <ecNumber evidence="3">3.1.7.2</ecNumber>
    </recommendedName>
</protein>
<dbReference type="Proteomes" id="UP000191980">
    <property type="component" value="Unassembled WGS sequence"/>
</dbReference>
<dbReference type="Pfam" id="PF13328">
    <property type="entry name" value="HD_4"/>
    <property type="match status" value="1"/>
</dbReference>
<dbReference type="Pfam" id="PF13291">
    <property type="entry name" value="ACT_4"/>
    <property type="match status" value="1"/>
</dbReference>
<dbReference type="InterPro" id="IPR002912">
    <property type="entry name" value="ACT_dom"/>
</dbReference>
<comment type="function">
    <text evidence="5">In eubacteria ppGpp (guanosine 3'-diphosphate 5'-diphosphate) is a mediator of the stringent response that coordinates a variety of cellular activities in response to changes in nutritional abundance.</text>
</comment>
<dbReference type="OrthoDB" id="9805041at2"/>
<dbReference type="GO" id="GO:0015970">
    <property type="term" value="P:guanosine tetraphosphate biosynthetic process"/>
    <property type="evidence" value="ECO:0007669"/>
    <property type="project" value="UniProtKB-UniPathway"/>
</dbReference>
<organism evidence="9 10">
    <name type="scientific">Methyloprofundus sedimenti</name>
    <dbReference type="NCBI Taxonomy" id="1420851"/>
    <lineage>
        <taxon>Bacteria</taxon>
        <taxon>Pseudomonadati</taxon>
        <taxon>Pseudomonadota</taxon>
        <taxon>Gammaproteobacteria</taxon>
        <taxon>Methylococcales</taxon>
        <taxon>Methylococcaceae</taxon>
        <taxon>Methyloprofundus</taxon>
    </lineage>
</organism>
<dbReference type="NCBIfam" id="TIGR00691">
    <property type="entry name" value="spoT_relA"/>
    <property type="match status" value="1"/>
</dbReference>
<dbReference type="GO" id="GO:0008893">
    <property type="term" value="F:guanosine-3',5'-bis(diphosphate) 3'-diphosphatase activity"/>
    <property type="evidence" value="ECO:0007669"/>
    <property type="project" value="UniProtKB-EC"/>
</dbReference>
<comment type="catalytic activity">
    <reaction evidence="4">
        <text>guanosine 3',5'-bis(diphosphate) + H2O = GDP + diphosphate + H(+)</text>
        <dbReference type="Rhea" id="RHEA:14253"/>
        <dbReference type="ChEBI" id="CHEBI:15377"/>
        <dbReference type="ChEBI" id="CHEBI:15378"/>
        <dbReference type="ChEBI" id="CHEBI:33019"/>
        <dbReference type="ChEBI" id="CHEBI:58189"/>
        <dbReference type="ChEBI" id="CHEBI:77828"/>
        <dbReference type="EC" id="3.1.7.2"/>
    </reaction>
</comment>
<accession>A0A1V8M9G9</accession>
<dbReference type="Pfam" id="PF02824">
    <property type="entry name" value="TGS"/>
    <property type="match status" value="1"/>
</dbReference>
<name>A0A1V8M9G9_9GAMM</name>
<dbReference type="GO" id="GO:0008728">
    <property type="term" value="F:GTP diphosphokinase activity"/>
    <property type="evidence" value="ECO:0007669"/>
    <property type="project" value="TreeGrafter"/>
</dbReference>
<evidence type="ECO:0000313" key="9">
    <source>
        <dbReference type="EMBL" id="OQK17943.1"/>
    </source>
</evidence>
<dbReference type="FunFam" id="3.30.460.10:FF:000001">
    <property type="entry name" value="GTP pyrophosphokinase RelA"/>
    <property type="match status" value="1"/>
</dbReference>
<dbReference type="PROSITE" id="PS51831">
    <property type="entry name" value="HD"/>
    <property type="match status" value="1"/>
</dbReference>
<sequence length="722" mass="82087">MSAQEPTAMTASPEQRLYEQLNGILGQYLDPVHIDLVCQAYQFGAKHHTGQFRKSGEAYICHPLAVAISLAEMRMDVHGIMAAILHDLIEDTDVTKEDILNLFGDDVAELVDGVTKLTQLNCKTQAEAQAENVRKMCLAMTKDMRVIMVKLGDRLHNMKTLGVMRPDKKRRIAKETLDIYTPIANRLGMNRIRHQLESLCFQAMYPMRYRILKNAVKKARGNRKEIVETIIHSLNTRLQQLHISCEIHGREKYLYSIYKKMLTKNLSFSDIFDVYAFRIHCDDVDTCYRVLGIVHNLFKPIPGKFKDYIALPKANGYQSLHTILIGPYGVPIEIQIRTHQMHRMSESGIAAHWLYKSDDEEHSKSKTRANEWVRDLLEIQKTAGNSLEFIDNLKIDLFPQEIFVFTPQGNIIKLPRNSSVVDFAYAVHTDIGNSCVSARIDKHLVPLQTKLENGVTIEVITASWARPNPLWLNYVVTNKARTGIRSYLKHFKQQEAISLGRRLLEKELKDMGKSLVDISQLMQQQLLLAVKLESIDQLYEEIGLGNKMPFLIAKQLNQTDISAVIKLDDTETRKETPLTIKGSEGMVVTIAKCCRPIPGDPIVGYFNPGKGIVIHHHECRNSTNERKKSTNWLEVEWSDDASGEYPTEIRLELLNQPGTLATIASTISKMGSNIENVIITDQDGRVSVDLITLTVKDRVHLANIMRQLKKLFIVLKITRTRG</sequence>
<dbReference type="Gene3D" id="3.30.460.10">
    <property type="entry name" value="Beta Polymerase, domain 2"/>
    <property type="match status" value="1"/>
</dbReference>
<proteinExistence type="inferred from homology"/>
<dbReference type="InterPro" id="IPR006674">
    <property type="entry name" value="HD_domain"/>
</dbReference>
<dbReference type="Gene3D" id="3.30.70.260">
    <property type="match status" value="1"/>
</dbReference>
<dbReference type="InterPro" id="IPR045865">
    <property type="entry name" value="ACT-like_dom_sf"/>
</dbReference>
<dbReference type="SUPFAM" id="SSF81271">
    <property type="entry name" value="TGS-like"/>
    <property type="match status" value="1"/>
</dbReference>
<dbReference type="UniPathway" id="UPA00908">
    <property type="reaction ID" value="UER00886"/>
</dbReference>
<dbReference type="InterPro" id="IPR012675">
    <property type="entry name" value="Beta-grasp_dom_sf"/>
</dbReference>
<dbReference type="SUPFAM" id="SSF55021">
    <property type="entry name" value="ACT-like"/>
    <property type="match status" value="1"/>
</dbReference>
<dbReference type="CDD" id="cd01668">
    <property type="entry name" value="TGS_RSH"/>
    <property type="match status" value="1"/>
</dbReference>
<comment type="caution">
    <text evidence="9">The sequence shown here is derived from an EMBL/GenBank/DDBJ whole genome shotgun (WGS) entry which is preliminary data.</text>
</comment>
<dbReference type="Pfam" id="PF04607">
    <property type="entry name" value="RelA_SpoT"/>
    <property type="match status" value="1"/>
</dbReference>
<dbReference type="CDD" id="cd04876">
    <property type="entry name" value="ACT_RelA-SpoT"/>
    <property type="match status" value="1"/>
</dbReference>
<dbReference type="SUPFAM" id="SSF81301">
    <property type="entry name" value="Nucleotidyltransferase"/>
    <property type="match status" value="1"/>
</dbReference>
<dbReference type="Gene3D" id="1.10.3210.10">
    <property type="entry name" value="Hypothetical protein af1432"/>
    <property type="match status" value="1"/>
</dbReference>
<dbReference type="GO" id="GO:0015949">
    <property type="term" value="P:nucleobase-containing small molecule interconversion"/>
    <property type="evidence" value="ECO:0007669"/>
    <property type="project" value="UniProtKB-ARBA"/>
</dbReference>
<feature type="domain" description="TGS" evidence="8">
    <location>
        <begin position="400"/>
        <end position="461"/>
    </location>
</feature>
<evidence type="ECO:0000259" key="6">
    <source>
        <dbReference type="PROSITE" id="PS51671"/>
    </source>
</evidence>
<dbReference type="AlphaFoldDB" id="A0A1V8M9G9"/>
<evidence type="ECO:0000256" key="2">
    <source>
        <dbReference type="ARBA" id="ARBA00024329"/>
    </source>
</evidence>
<dbReference type="PANTHER" id="PTHR21262">
    <property type="entry name" value="GUANOSINE-3',5'-BIS DIPHOSPHATE 3'-PYROPHOSPHOHYDROLASE"/>
    <property type="match status" value="1"/>
</dbReference>
<dbReference type="InterPro" id="IPR012676">
    <property type="entry name" value="TGS-like"/>
</dbReference>
<dbReference type="InterPro" id="IPR043519">
    <property type="entry name" value="NT_sf"/>
</dbReference>
<evidence type="ECO:0000256" key="5">
    <source>
        <dbReference type="RuleBase" id="RU003847"/>
    </source>
</evidence>
<dbReference type="SMART" id="SM00954">
    <property type="entry name" value="RelA_SpoT"/>
    <property type="match status" value="1"/>
</dbReference>
<dbReference type="InterPro" id="IPR007685">
    <property type="entry name" value="RelA_SpoT"/>
</dbReference>
<comment type="similarity">
    <text evidence="5">Belongs to the relA/spoT family.</text>
</comment>
<reference evidence="9 10" key="1">
    <citation type="submission" date="2015-12" db="EMBL/GenBank/DDBJ databases">
        <authorList>
            <person name="Shamseldin A."/>
            <person name="Moawad H."/>
            <person name="Abd El-Rahim W.M."/>
            <person name="Sadowsky M.J."/>
        </authorList>
    </citation>
    <scope>NUCLEOTIDE SEQUENCE [LARGE SCALE GENOMIC DNA]</scope>
    <source>
        <strain evidence="9 10">WF1</strain>
    </source>
</reference>
<dbReference type="GO" id="GO:0042594">
    <property type="term" value="P:response to starvation"/>
    <property type="evidence" value="ECO:0007669"/>
    <property type="project" value="TreeGrafter"/>
</dbReference>
<dbReference type="PROSITE" id="PS51880">
    <property type="entry name" value="TGS"/>
    <property type="match status" value="1"/>
</dbReference>
<dbReference type="SMART" id="SM00471">
    <property type="entry name" value="HDc"/>
    <property type="match status" value="1"/>
</dbReference>
<evidence type="ECO:0000256" key="4">
    <source>
        <dbReference type="ARBA" id="ARBA00047968"/>
    </source>
</evidence>
<dbReference type="STRING" id="1420851.AU255_08810"/>
<dbReference type="Gene3D" id="3.10.20.30">
    <property type="match status" value="1"/>
</dbReference>
<dbReference type="GO" id="GO:0005886">
    <property type="term" value="C:plasma membrane"/>
    <property type="evidence" value="ECO:0007669"/>
    <property type="project" value="TreeGrafter"/>
</dbReference>
<dbReference type="InterPro" id="IPR004811">
    <property type="entry name" value="RelA/Spo_fam"/>
</dbReference>
<evidence type="ECO:0000313" key="10">
    <source>
        <dbReference type="Proteomes" id="UP000191980"/>
    </source>
</evidence>
<keyword evidence="10" id="KW-1185">Reference proteome</keyword>
<keyword evidence="1" id="KW-0378">Hydrolase</keyword>
<dbReference type="InterPro" id="IPR003607">
    <property type="entry name" value="HD/PDEase_dom"/>
</dbReference>
<evidence type="ECO:0000259" key="8">
    <source>
        <dbReference type="PROSITE" id="PS51880"/>
    </source>
</evidence>
<dbReference type="CDD" id="cd05399">
    <property type="entry name" value="NT_Rel-Spo_like"/>
    <property type="match status" value="1"/>
</dbReference>
<dbReference type="SUPFAM" id="SSF109604">
    <property type="entry name" value="HD-domain/PDEase-like"/>
    <property type="match status" value="1"/>
</dbReference>
<dbReference type="FunFam" id="1.10.3210.10:FF:000001">
    <property type="entry name" value="GTP pyrophosphokinase RelA"/>
    <property type="match status" value="1"/>
</dbReference>
<dbReference type="PROSITE" id="PS51671">
    <property type="entry name" value="ACT"/>
    <property type="match status" value="1"/>
</dbReference>
<evidence type="ECO:0000259" key="7">
    <source>
        <dbReference type="PROSITE" id="PS51831"/>
    </source>
</evidence>
<gene>
    <name evidence="9" type="ORF">AU255_08810</name>
</gene>